<dbReference type="Gene3D" id="2.160.20.10">
    <property type="entry name" value="Single-stranded right-handed beta-helix, Pectin lyase-like"/>
    <property type="match status" value="1"/>
</dbReference>
<dbReference type="InterPro" id="IPR013783">
    <property type="entry name" value="Ig-like_fold"/>
</dbReference>
<dbReference type="CDD" id="cd00146">
    <property type="entry name" value="PKD"/>
    <property type="match status" value="1"/>
</dbReference>
<protein>
    <submittedName>
        <fullName evidence="3">Right-handed parallel beta-helix repeat-containing protein</fullName>
    </submittedName>
</protein>
<dbReference type="Pfam" id="PF18911">
    <property type="entry name" value="PKD_4"/>
    <property type="match status" value="1"/>
</dbReference>
<keyword evidence="1" id="KW-0732">Signal</keyword>
<accession>A0A941E863</accession>
<dbReference type="InterPro" id="IPR011050">
    <property type="entry name" value="Pectin_lyase_fold/virulence"/>
</dbReference>
<dbReference type="PROSITE" id="PS50093">
    <property type="entry name" value="PKD"/>
    <property type="match status" value="1"/>
</dbReference>
<dbReference type="AlphaFoldDB" id="A0A941E863"/>
<dbReference type="InterPro" id="IPR000601">
    <property type="entry name" value="PKD_dom"/>
</dbReference>
<sequence length="908" mass="92310">MSHFRRLAAAGVSLACAGIFLGAPAQAATAQHASSAAGSGRTVAKAAGSSAASGYKSFSSTAKAAGHTTVGKRAVLASSTAKATAGTTPIIYVEPDLTPCTSELGLGTADDPYCLLQSAVNAAVSGDTIEVYNNYADDYEYNESISISGKSNLTIVGEGSGVGDSRSQGYYGLDISNSTGITIRNLALRTNAATTATVYSSSNVTLDQDSLVDENQLNTLNIMNSTNVAVTRSTLASTTTGDAIDVETGNQNVTLASDVIYTLNGTGIAADAAKGLDIVGDTIQRSCPSAVNVTATSTSVSIENNVIEAPSASACTTYSPDVTVDSTSVAGTTTDYNDFIFDAESTAAYSWSGTTYATLAAFQTAVSQGAHDAVDPTRDAEMFLSPGNMSGTPVVDAAPTSTSLSVGTANTSAPGYLTTDFNGRSSYADRGALKYVAPSLTAALTVYQDSARVMYADPDASVQRDAYATYTYNWGDGSATTAASTTGNQMYTYTSPGIYNVTVTVTDAFGDTSSATVSAETAGSDYTPVGPVRVLDTRKGTGTNGVIASLGSGKTLTLAIGGVGSVPSTATAVALNITVTDAKGHGFITAYEAGASVPISSNVNFGVGQTVANMAIVPIGTNGDIKLYNGGTGSVDLVADEAGYFAPAQADGFASMPAPVRLLDTRTTTGGHHAPLTESDPVKLKVAGVGGVPADVKAVAVNLTVASPTGAGYIRAYPDNGTVPGVSNVNFTANQVIANAAIVPVGADGYIDVVLTGGGSLRMIVDVNGYFTANMSESVSSYEPVTPFRYLDTRQITGGALPSGYYYYLPLGTDFWGNVEPLITGVVTNATVTAPTAVNGDLIVFPDNKGSNGYPVIPTTSTLNFVKGATVPNLSISAPGSDGDIDYYNQSAGSLQLIVDVSGFFQSS</sequence>
<feature type="domain" description="PKD" evidence="2">
    <location>
        <begin position="468"/>
        <end position="526"/>
    </location>
</feature>
<evidence type="ECO:0000313" key="4">
    <source>
        <dbReference type="Proteomes" id="UP000676325"/>
    </source>
</evidence>
<dbReference type="EMBL" id="JAGSOH010000048">
    <property type="protein sequence ID" value="MBR7828095.1"/>
    <property type="molecule type" value="Genomic_DNA"/>
</dbReference>
<dbReference type="Gene3D" id="2.60.40.10">
    <property type="entry name" value="Immunoglobulins"/>
    <property type="match status" value="1"/>
</dbReference>
<dbReference type="SUPFAM" id="SSF51126">
    <property type="entry name" value="Pectin lyase-like"/>
    <property type="match status" value="1"/>
</dbReference>
<dbReference type="Proteomes" id="UP000676325">
    <property type="component" value="Unassembled WGS sequence"/>
</dbReference>
<reference evidence="3" key="1">
    <citation type="submission" date="2021-04" db="EMBL/GenBank/DDBJ databases">
        <title>Genome based classification of Actinospica acidithermotolerans sp. nov., an actinobacterium isolated from an Indonesian hot spring.</title>
        <authorList>
            <person name="Kusuma A.B."/>
            <person name="Putra K.E."/>
            <person name="Nafisah S."/>
            <person name="Loh J."/>
            <person name="Nouioui I."/>
            <person name="Goodfellow M."/>
        </authorList>
    </citation>
    <scope>NUCLEOTIDE SEQUENCE</scope>
    <source>
        <strain evidence="3">MGRD01-02</strain>
    </source>
</reference>
<evidence type="ECO:0000259" key="2">
    <source>
        <dbReference type="PROSITE" id="PS50093"/>
    </source>
</evidence>
<evidence type="ECO:0000256" key="1">
    <source>
        <dbReference type="SAM" id="SignalP"/>
    </source>
</evidence>
<dbReference type="GO" id="GO:0005975">
    <property type="term" value="P:carbohydrate metabolic process"/>
    <property type="evidence" value="ECO:0007669"/>
    <property type="project" value="UniProtKB-ARBA"/>
</dbReference>
<comment type="caution">
    <text evidence="3">The sequence shown here is derived from an EMBL/GenBank/DDBJ whole genome shotgun (WGS) entry which is preliminary data.</text>
</comment>
<organism evidence="3 4">
    <name type="scientific">Actinospica acidithermotolerans</name>
    <dbReference type="NCBI Taxonomy" id="2828514"/>
    <lineage>
        <taxon>Bacteria</taxon>
        <taxon>Bacillati</taxon>
        <taxon>Actinomycetota</taxon>
        <taxon>Actinomycetes</taxon>
        <taxon>Catenulisporales</taxon>
        <taxon>Actinospicaceae</taxon>
        <taxon>Actinospica</taxon>
    </lineage>
</organism>
<dbReference type="SMART" id="SM00089">
    <property type="entry name" value="PKD"/>
    <property type="match status" value="1"/>
</dbReference>
<feature type="chain" id="PRO_5037551848" evidence="1">
    <location>
        <begin position="28"/>
        <end position="908"/>
    </location>
</feature>
<dbReference type="InterPro" id="IPR012334">
    <property type="entry name" value="Pectin_lyas_fold"/>
</dbReference>
<feature type="signal peptide" evidence="1">
    <location>
        <begin position="1"/>
        <end position="27"/>
    </location>
</feature>
<evidence type="ECO:0000313" key="3">
    <source>
        <dbReference type="EMBL" id="MBR7828095.1"/>
    </source>
</evidence>
<proteinExistence type="predicted"/>
<gene>
    <name evidence="3" type="ORF">KDK95_17390</name>
</gene>
<dbReference type="InterPro" id="IPR022409">
    <property type="entry name" value="PKD/Chitinase_dom"/>
</dbReference>
<keyword evidence="4" id="KW-1185">Reference proteome</keyword>
<name>A0A941E863_9ACTN</name>
<dbReference type="RefSeq" id="WP_212519234.1">
    <property type="nucleotide sequence ID" value="NZ_JAGSOH010000048.1"/>
</dbReference>
<dbReference type="InterPro" id="IPR035986">
    <property type="entry name" value="PKD_dom_sf"/>
</dbReference>
<dbReference type="SUPFAM" id="SSF49299">
    <property type="entry name" value="PKD domain"/>
    <property type="match status" value="1"/>
</dbReference>